<dbReference type="AlphaFoldDB" id="A0AAN9A585"/>
<accession>A0AAN9A585</accession>
<dbReference type="EMBL" id="JAXCGZ010005692">
    <property type="protein sequence ID" value="KAK7081141.1"/>
    <property type="molecule type" value="Genomic_DNA"/>
</dbReference>
<sequence length="505" mass="58229">MLRQLHKTQLVSATGIPSLKKGLIYLGATRISSQKFSTTHPSRRESEGEWLHKLDYGQEIFNYGHRRGTRNNTPVYTLHSRKPLLHDDIQKAVEHVVKRASIFNIVIRERDGELWWNMQDKPKVDFKMYKQGKSLYDVQEDMWREGFDEVNGPLWRTCLMEADEEDKYVTPEIKKDYPHRYYLVSNPHHGLVDGQTSALFSTPLITAINAVIEGDPLDKIIPFGEFVPNIEYIEADNLIKEKLLKDPVRLDAMKQAVIKSSKKPYLLDYYTPPKTDRAISEHYFIEIDPNIVKRFSENCKQKGITYGTSLQTVTSTAYVEMLQEAGAADDAFDISVNMAIDSRRYLKKRALPILGMHARQMASVANIGKNPRDRFWENCHDLQKINKDLLKSGSAIEQEVIREHFLPKTPASEYYKSAPPPTRDYGFNSVGNLDLAIKGEGKHVQISHIVSYQAVHDYVYPFYQQLFTYRGNDINMISYDSARVSEDTMNQIFDRIKSIFAQFAK</sequence>
<organism evidence="1 2">
    <name type="scientific">Halocaridina rubra</name>
    <name type="common">Hawaiian red shrimp</name>
    <dbReference type="NCBI Taxonomy" id="373956"/>
    <lineage>
        <taxon>Eukaryota</taxon>
        <taxon>Metazoa</taxon>
        <taxon>Ecdysozoa</taxon>
        <taxon>Arthropoda</taxon>
        <taxon>Crustacea</taxon>
        <taxon>Multicrustacea</taxon>
        <taxon>Malacostraca</taxon>
        <taxon>Eumalacostraca</taxon>
        <taxon>Eucarida</taxon>
        <taxon>Decapoda</taxon>
        <taxon>Pleocyemata</taxon>
        <taxon>Caridea</taxon>
        <taxon>Atyoidea</taxon>
        <taxon>Atyidae</taxon>
        <taxon>Halocaridina</taxon>
    </lineage>
</organism>
<protein>
    <submittedName>
        <fullName evidence="1">Uncharacterized protein</fullName>
    </submittedName>
</protein>
<dbReference type="InterPro" id="IPR023213">
    <property type="entry name" value="CAT-like_dom_sf"/>
</dbReference>
<evidence type="ECO:0000313" key="1">
    <source>
        <dbReference type="EMBL" id="KAK7081141.1"/>
    </source>
</evidence>
<keyword evidence="2" id="KW-1185">Reference proteome</keyword>
<dbReference type="Proteomes" id="UP001381693">
    <property type="component" value="Unassembled WGS sequence"/>
</dbReference>
<reference evidence="1 2" key="1">
    <citation type="submission" date="2023-11" db="EMBL/GenBank/DDBJ databases">
        <title>Halocaridina rubra genome assembly.</title>
        <authorList>
            <person name="Smith C."/>
        </authorList>
    </citation>
    <scope>NUCLEOTIDE SEQUENCE [LARGE SCALE GENOMIC DNA]</scope>
    <source>
        <strain evidence="1">EP-1</strain>
        <tissue evidence="1">Whole</tissue>
    </source>
</reference>
<proteinExistence type="predicted"/>
<dbReference type="Gene3D" id="3.30.559.10">
    <property type="entry name" value="Chloramphenicol acetyltransferase-like domain"/>
    <property type="match status" value="1"/>
</dbReference>
<dbReference type="Gene3D" id="3.30.559.30">
    <property type="entry name" value="Nonribosomal peptide synthetase, condensation domain"/>
    <property type="match status" value="1"/>
</dbReference>
<gene>
    <name evidence="1" type="ORF">SK128_007092</name>
</gene>
<evidence type="ECO:0000313" key="2">
    <source>
        <dbReference type="Proteomes" id="UP001381693"/>
    </source>
</evidence>
<dbReference type="SUPFAM" id="SSF52777">
    <property type="entry name" value="CoA-dependent acyltransferases"/>
    <property type="match status" value="1"/>
</dbReference>
<comment type="caution">
    <text evidence="1">The sequence shown here is derived from an EMBL/GenBank/DDBJ whole genome shotgun (WGS) entry which is preliminary data.</text>
</comment>
<name>A0AAN9A585_HALRR</name>